<dbReference type="Proteomes" id="UP000317650">
    <property type="component" value="Chromosome 4"/>
</dbReference>
<evidence type="ECO:0000313" key="3">
    <source>
        <dbReference type="Proteomes" id="UP000317650"/>
    </source>
</evidence>
<organism evidence="2 3">
    <name type="scientific">Musa balbisiana</name>
    <name type="common">Banana</name>
    <dbReference type="NCBI Taxonomy" id="52838"/>
    <lineage>
        <taxon>Eukaryota</taxon>
        <taxon>Viridiplantae</taxon>
        <taxon>Streptophyta</taxon>
        <taxon>Embryophyta</taxon>
        <taxon>Tracheophyta</taxon>
        <taxon>Spermatophyta</taxon>
        <taxon>Magnoliopsida</taxon>
        <taxon>Liliopsida</taxon>
        <taxon>Zingiberales</taxon>
        <taxon>Musaceae</taxon>
        <taxon>Musa</taxon>
    </lineage>
</organism>
<feature type="region of interest" description="Disordered" evidence="1">
    <location>
        <begin position="60"/>
        <end position="152"/>
    </location>
</feature>
<accession>A0A4V4HAC0</accession>
<gene>
    <name evidence="2" type="ORF">C4D60_Mb04t38630</name>
</gene>
<evidence type="ECO:0000256" key="1">
    <source>
        <dbReference type="SAM" id="MobiDB-lite"/>
    </source>
</evidence>
<name>A0A4V4HAC0_MUSBA</name>
<protein>
    <submittedName>
        <fullName evidence="2">Uncharacterized protein</fullName>
    </submittedName>
</protein>
<feature type="compositionally biased region" description="Basic and acidic residues" evidence="1">
    <location>
        <begin position="118"/>
        <end position="134"/>
    </location>
</feature>
<sequence length="152" mass="16705">MTGSHHIMLTSSPTTSLLLEVLPERKVQSPVSATKLSSSRPFNGANKKDCKVFLWRCHPKGKPKSSFCHKLSSRRPSNGANKKNRKSSFGGVTQKKSPSPVSATKLISRRPFNGASKKGTDERHDHRSSNEEKGGNNMNLKTMDANSIKNNC</sequence>
<dbReference type="EMBL" id="PYDT01000001">
    <property type="protein sequence ID" value="THU74935.1"/>
    <property type="molecule type" value="Genomic_DNA"/>
</dbReference>
<reference evidence="2 3" key="1">
    <citation type="journal article" date="2019" name="Nat. Plants">
        <title>Genome sequencing of Musa balbisiana reveals subgenome evolution and function divergence in polyploid bananas.</title>
        <authorList>
            <person name="Yao X."/>
        </authorList>
    </citation>
    <scope>NUCLEOTIDE SEQUENCE [LARGE SCALE GENOMIC DNA]</scope>
    <source>
        <strain evidence="3">cv. DH-PKW</strain>
        <tissue evidence="2">Leaves</tissue>
    </source>
</reference>
<dbReference type="AlphaFoldDB" id="A0A4V4HAC0"/>
<proteinExistence type="predicted"/>
<feature type="compositionally biased region" description="Polar residues" evidence="1">
    <location>
        <begin position="90"/>
        <end position="102"/>
    </location>
</feature>
<comment type="caution">
    <text evidence="2">The sequence shown here is derived from an EMBL/GenBank/DDBJ whole genome shotgun (WGS) entry which is preliminary data.</text>
</comment>
<evidence type="ECO:0000313" key="2">
    <source>
        <dbReference type="EMBL" id="THU74935.1"/>
    </source>
</evidence>
<feature type="compositionally biased region" description="Polar residues" evidence="1">
    <location>
        <begin position="136"/>
        <end position="152"/>
    </location>
</feature>
<keyword evidence="3" id="KW-1185">Reference proteome</keyword>